<evidence type="ECO:0000313" key="1">
    <source>
        <dbReference type="EMBL" id="KAK3944832.1"/>
    </source>
</evidence>
<dbReference type="InterPro" id="IPR042448">
    <property type="entry name" value="CCNB1IP1"/>
</dbReference>
<dbReference type="EMBL" id="MU853757">
    <property type="protein sequence ID" value="KAK3944832.1"/>
    <property type="molecule type" value="Genomic_DNA"/>
</dbReference>
<evidence type="ECO:0000313" key="2">
    <source>
        <dbReference type="Proteomes" id="UP001303473"/>
    </source>
</evidence>
<comment type="caution">
    <text evidence="1">The sequence shown here is derived from an EMBL/GenBank/DDBJ whole genome shotgun (WGS) entry which is preliminary data.</text>
</comment>
<dbReference type="Gene3D" id="3.30.40.10">
    <property type="entry name" value="Zinc/RING finger domain, C3HC4 (zinc finger)"/>
    <property type="match status" value="1"/>
</dbReference>
<dbReference type="PANTHER" id="PTHR14305:SF0">
    <property type="entry name" value="E3 UBIQUITIN-PROTEIN LIGASE CCNB1IP1"/>
    <property type="match status" value="1"/>
</dbReference>
<dbReference type="Proteomes" id="UP001303473">
    <property type="component" value="Unassembled WGS sequence"/>
</dbReference>
<reference evidence="2" key="1">
    <citation type="journal article" date="2023" name="Mol. Phylogenet. Evol.">
        <title>Genome-scale phylogeny and comparative genomics of the fungal order Sordariales.</title>
        <authorList>
            <person name="Hensen N."/>
            <person name="Bonometti L."/>
            <person name="Westerberg I."/>
            <person name="Brannstrom I.O."/>
            <person name="Guillou S."/>
            <person name="Cros-Aarteil S."/>
            <person name="Calhoun S."/>
            <person name="Haridas S."/>
            <person name="Kuo A."/>
            <person name="Mondo S."/>
            <person name="Pangilinan J."/>
            <person name="Riley R."/>
            <person name="LaButti K."/>
            <person name="Andreopoulos B."/>
            <person name="Lipzen A."/>
            <person name="Chen C."/>
            <person name="Yan M."/>
            <person name="Daum C."/>
            <person name="Ng V."/>
            <person name="Clum A."/>
            <person name="Steindorff A."/>
            <person name="Ohm R.A."/>
            <person name="Martin F."/>
            <person name="Silar P."/>
            <person name="Natvig D.O."/>
            <person name="Lalanne C."/>
            <person name="Gautier V."/>
            <person name="Ament-Velasquez S.L."/>
            <person name="Kruys A."/>
            <person name="Hutchinson M.I."/>
            <person name="Powell A.J."/>
            <person name="Barry K."/>
            <person name="Miller A.N."/>
            <person name="Grigoriev I.V."/>
            <person name="Debuchy R."/>
            <person name="Gladieux P."/>
            <person name="Hiltunen Thoren M."/>
            <person name="Johannesson H."/>
        </authorList>
    </citation>
    <scope>NUCLEOTIDE SEQUENCE [LARGE SCALE GENOMIC DNA]</scope>
    <source>
        <strain evidence="2">CBS 340.73</strain>
    </source>
</reference>
<protein>
    <submittedName>
        <fullName evidence="1">Uncharacterized protein</fullName>
    </submittedName>
</protein>
<proteinExistence type="predicted"/>
<sequence length="125" mass="13931">MKQLKCNFPPCEAVIAGSGFVTKCRFVFEAHANIHLWVKWLTLQHSHVFCMKCAANNGLAAESSLSSRKCPVCQKPLQQRLDTHEHSLSPPDGWKDLVLAGLAPKDILDCAGRALGFWQYQISTH</sequence>
<dbReference type="GO" id="GO:0000795">
    <property type="term" value="C:synaptonemal complex"/>
    <property type="evidence" value="ECO:0007669"/>
    <property type="project" value="InterPro"/>
</dbReference>
<keyword evidence="2" id="KW-1185">Reference proteome</keyword>
<dbReference type="GO" id="GO:0007131">
    <property type="term" value="P:reciprocal meiotic recombination"/>
    <property type="evidence" value="ECO:0007669"/>
    <property type="project" value="InterPro"/>
</dbReference>
<accession>A0AAN6NJJ3</accession>
<dbReference type="GO" id="GO:0061630">
    <property type="term" value="F:ubiquitin protein ligase activity"/>
    <property type="evidence" value="ECO:0007669"/>
    <property type="project" value="InterPro"/>
</dbReference>
<dbReference type="PANTHER" id="PTHR14305">
    <property type="entry name" value="E3 UBIQUITIN-PROTEIN LIGASE CCNB1IP1"/>
    <property type="match status" value="1"/>
</dbReference>
<dbReference type="AlphaFoldDB" id="A0AAN6NJJ3"/>
<dbReference type="InterPro" id="IPR013083">
    <property type="entry name" value="Znf_RING/FYVE/PHD"/>
</dbReference>
<gene>
    <name evidence="1" type="ORF">QBC46DRAFT_250939</name>
</gene>
<name>A0AAN6NJJ3_9PEZI</name>
<organism evidence="1 2">
    <name type="scientific">Diplogelasinospora grovesii</name>
    <dbReference type="NCBI Taxonomy" id="303347"/>
    <lineage>
        <taxon>Eukaryota</taxon>
        <taxon>Fungi</taxon>
        <taxon>Dikarya</taxon>
        <taxon>Ascomycota</taxon>
        <taxon>Pezizomycotina</taxon>
        <taxon>Sordariomycetes</taxon>
        <taxon>Sordariomycetidae</taxon>
        <taxon>Sordariales</taxon>
        <taxon>Diplogelasinosporaceae</taxon>
        <taxon>Diplogelasinospora</taxon>
    </lineage>
</organism>